<sequence>MTEKGTWPSWVQQQREHKSIPTKWITANNADADAHADGHADVDADAHAEQLPLSATYHTTTIGGIMVGSRCSAVARSREEEEDSEAA</sequence>
<feature type="region of interest" description="Disordered" evidence="1">
    <location>
        <begin position="1"/>
        <end position="23"/>
    </location>
</feature>
<protein>
    <submittedName>
        <fullName evidence="2">GL13807</fullName>
    </submittedName>
</protein>
<accession>B4GP30</accession>
<keyword evidence="3" id="KW-1185">Reference proteome</keyword>
<proteinExistence type="predicted"/>
<gene>
    <name evidence="2" type="primary">Dper\GL13807</name>
    <name evidence="2" type="ORF">Dper_GL13807</name>
</gene>
<evidence type="ECO:0000313" key="3">
    <source>
        <dbReference type="Proteomes" id="UP000008744"/>
    </source>
</evidence>
<dbReference type="AlphaFoldDB" id="B4GP30"/>
<evidence type="ECO:0000256" key="1">
    <source>
        <dbReference type="SAM" id="MobiDB-lite"/>
    </source>
</evidence>
<dbReference type="EMBL" id="CH479186">
    <property type="protein sequence ID" value="EDW38913.1"/>
    <property type="molecule type" value="Genomic_DNA"/>
</dbReference>
<dbReference type="HOGENOM" id="CLU_2485704_0_0_1"/>
<name>B4GP30_DROPE</name>
<organism evidence="3">
    <name type="scientific">Drosophila persimilis</name>
    <name type="common">Fruit fly</name>
    <dbReference type="NCBI Taxonomy" id="7234"/>
    <lineage>
        <taxon>Eukaryota</taxon>
        <taxon>Metazoa</taxon>
        <taxon>Ecdysozoa</taxon>
        <taxon>Arthropoda</taxon>
        <taxon>Hexapoda</taxon>
        <taxon>Insecta</taxon>
        <taxon>Pterygota</taxon>
        <taxon>Neoptera</taxon>
        <taxon>Endopterygota</taxon>
        <taxon>Diptera</taxon>
        <taxon>Brachycera</taxon>
        <taxon>Muscomorpha</taxon>
        <taxon>Ephydroidea</taxon>
        <taxon>Drosophilidae</taxon>
        <taxon>Drosophila</taxon>
        <taxon>Sophophora</taxon>
    </lineage>
</organism>
<reference evidence="2 3" key="1">
    <citation type="journal article" date="2007" name="Nature">
        <title>Evolution of genes and genomes on the Drosophila phylogeny.</title>
        <authorList>
            <consortium name="Drosophila 12 Genomes Consortium"/>
            <person name="Clark A.G."/>
            <person name="Eisen M.B."/>
            <person name="Smith D.R."/>
            <person name="Bergman C.M."/>
            <person name="Oliver B."/>
            <person name="Markow T.A."/>
            <person name="Kaufman T.C."/>
            <person name="Kellis M."/>
            <person name="Gelbart W."/>
            <person name="Iyer V.N."/>
            <person name="Pollard D.A."/>
            <person name="Sackton T.B."/>
            <person name="Larracuente A.M."/>
            <person name="Singh N.D."/>
            <person name="Abad J.P."/>
            <person name="Abt D.N."/>
            <person name="Adryan B."/>
            <person name="Aguade M."/>
            <person name="Akashi H."/>
            <person name="Anderson W.W."/>
            <person name="Aquadro C.F."/>
            <person name="Ardell D.H."/>
            <person name="Arguello R."/>
            <person name="Artieri C.G."/>
            <person name="Barbash D.A."/>
            <person name="Barker D."/>
            <person name="Barsanti P."/>
            <person name="Batterham P."/>
            <person name="Batzoglou S."/>
            <person name="Begun D."/>
            <person name="Bhutkar A."/>
            <person name="Blanco E."/>
            <person name="Bosak S.A."/>
            <person name="Bradley R.K."/>
            <person name="Brand A.D."/>
            <person name="Brent M.R."/>
            <person name="Brooks A.N."/>
            <person name="Brown R.H."/>
            <person name="Butlin R.K."/>
            <person name="Caggese C."/>
            <person name="Calvi B.R."/>
            <person name="Bernardo de Carvalho A."/>
            <person name="Caspi A."/>
            <person name="Castrezana S."/>
            <person name="Celniker S.E."/>
            <person name="Chang J.L."/>
            <person name="Chapple C."/>
            <person name="Chatterji S."/>
            <person name="Chinwalla A."/>
            <person name="Civetta A."/>
            <person name="Clifton S.W."/>
            <person name="Comeron J.M."/>
            <person name="Costello J.C."/>
            <person name="Coyne J.A."/>
            <person name="Daub J."/>
            <person name="David R.G."/>
            <person name="Delcher A.L."/>
            <person name="Delehaunty K."/>
            <person name="Do C.B."/>
            <person name="Ebling H."/>
            <person name="Edwards K."/>
            <person name="Eickbush T."/>
            <person name="Evans J.D."/>
            <person name="Filipski A."/>
            <person name="Findeiss S."/>
            <person name="Freyhult E."/>
            <person name="Fulton L."/>
            <person name="Fulton R."/>
            <person name="Garcia A.C."/>
            <person name="Gardiner A."/>
            <person name="Garfield D.A."/>
            <person name="Garvin B.E."/>
            <person name="Gibson G."/>
            <person name="Gilbert D."/>
            <person name="Gnerre S."/>
            <person name="Godfrey J."/>
            <person name="Good R."/>
            <person name="Gotea V."/>
            <person name="Gravely B."/>
            <person name="Greenberg A.J."/>
            <person name="Griffiths-Jones S."/>
            <person name="Gross S."/>
            <person name="Guigo R."/>
            <person name="Gustafson E.A."/>
            <person name="Haerty W."/>
            <person name="Hahn M.W."/>
            <person name="Halligan D.L."/>
            <person name="Halpern A.L."/>
            <person name="Halter G.M."/>
            <person name="Han M.V."/>
            <person name="Heger A."/>
            <person name="Hillier L."/>
            <person name="Hinrichs A.S."/>
            <person name="Holmes I."/>
            <person name="Hoskins R.A."/>
            <person name="Hubisz M.J."/>
            <person name="Hultmark D."/>
            <person name="Huntley M.A."/>
            <person name="Jaffe D.B."/>
            <person name="Jagadeeshan S."/>
            <person name="Jeck W.R."/>
            <person name="Johnson J."/>
            <person name="Jones C.D."/>
            <person name="Jordan W.C."/>
            <person name="Karpen G.H."/>
            <person name="Kataoka E."/>
            <person name="Keightley P.D."/>
            <person name="Kheradpour P."/>
            <person name="Kirkness E.F."/>
            <person name="Koerich L.B."/>
            <person name="Kristiansen K."/>
            <person name="Kudrna D."/>
            <person name="Kulathinal R.J."/>
            <person name="Kumar S."/>
            <person name="Kwok R."/>
            <person name="Lander E."/>
            <person name="Langley C.H."/>
            <person name="Lapoint R."/>
            <person name="Lazzaro B.P."/>
            <person name="Lee S.J."/>
            <person name="Levesque L."/>
            <person name="Li R."/>
            <person name="Lin C.F."/>
            <person name="Lin M.F."/>
            <person name="Lindblad-Toh K."/>
            <person name="Llopart A."/>
            <person name="Long M."/>
            <person name="Low L."/>
            <person name="Lozovsky E."/>
            <person name="Lu J."/>
            <person name="Luo M."/>
            <person name="Machado C.A."/>
            <person name="Makalowski W."/>
            <person name="Marzo M."/>
            <person name="Matsuda M."/>
            <person name="Matzkin L."/>
            <person name="McAllister B."/>
            <person name="McBride C.S."/>
            <person name="McKernan B."/>
            <person name="McKernan K."/>
            <person name="Mendez-Lago M."/>
            <person name="Minx P."/>
            <person name="Mollenhauer M.U."/>
            <person name="Montooth K."/>
            <person name="Mount S.M."/>
            <person name="Mu X."/>
            <person name="Myers E."/>
            <person name="Negre B."/>
            <person name="Newfeld S."/>
            <person name="Nielsen R."/>
            <person name="Noor M.A."/>
            <person name="O'Grady P."/>
            <person name="Pachter L."/>
            <person name="Papaceit M."/>
            <person name="Parisi M.J."/>
            <person name="Parisi M."/>
            <person name="Parts L."/>
            <person name="Pedersen J.S."/>
            <person name="Pesole G."/>
            <person name="Phillippy A.M."/>
            <person name="Ponting C.P."/>
            <person name="Pop M."/>
            <person name="Porcelli D."/>
            <person name="Powell J.R."/>
            <person name="Prohaska S."/>
            <person name="Pruitt K."/>
            <person name="Puig M."/>
            <person name="Quesneville H."/>
            <person name="Ram K.R."/>
            <person name="Rand D."/>
            <person name="Rasmussen M.D."/>
            <person name="Reed L.K."/>
            <person name="Reenan R."/>
            <person name="Reily A."/>
            <person name="Remington K.A."/>
            <person name="Rieger T.T."/>
            <person name="Ritchie M.G."/>
            <person name="Robin C."/>
            <person name="Rogers Y.H."/>
            <person name="Rohde C."/>
            <person name="Rozas J."/>
            <person name="Rubenfield M.J."/>
            <person name="Ruiz A."/>
            <person name="Russo S."/>
            <person name="Salzberg S.L."/>
            <person name="Sanchez-Gracia A."/>
            <person name="Saranga D.J."/>
            <person name="Sato H."/>
            <person name="Schaeffer S.W."/>
            <person name="Schatz M.C."/>
            <person name="Schlenke T."/>
            <person name="Schwartz R."/>
            <person name="Segarra C."/>
            <person name="Singh R.S."/>
            <person name="Sirot L."/>
            <person name="Sirota M."/>
            <person name="Sisneros N.B."/>
            <person name="Smith C.D."/>
            <person name="Smith T.F."/>
            <person name="Spieth J."/>
            <person name="Stage D.E."/>
            <person name="Stark A."/>
            <person name="Stephan W."/>
            <person name="Strausberg R.L."/>
            <person name="Strempel S."/>
            <person name="Sturgill D."/>
            <person name="Sutton G."/>
            <person name="Sutton G.G."/>
            <person name="Tao W."/>
            <person name="Teichmann S."/>
            <person name="Tobari Y.N."/>
            <person name="Tomimura Y."/>
            <person name="Tsolas J.M."/>
            <person name="Valente V.L."/>
            <person name="Venter E."/>
            <person name="Venter J.C."/>
            <person name="Vicario S."/>
            <person name="Vieira F.G."/>
            <person name="Vilella A.J."/>
            <person name="Villasante A."/>
            <person name="Walenz B."/>
            <person name="Wang J."/>
            <person name="Wasserman M."/>
            <person name="Watts T."/>
            <person name="Wilson D."/>
            <person name="Wilson R.K."/>
            <person name="Wing R.A."/>
            <person name="Wolfner M.F."/>
            <person name="Wong A."/>
            <person name="Wong G.K."/>
            <person name="Wu C.I."/>
            <person name="Wu G."/>
            <person name="Yamamoto D."/>
            <person name="Yang H.P."/>
            <person name="Yang S.P."/>
            <person name="Yorke J.A."/>
            <person name="Yoshida K."/>
            <person name="Zdobnov E."/>
            <person name="Zhang P."/>
            <person name="Zhang Y."/>
            <person name="Zimin A.V."/>
            <person name="Baldwin J."/>
            <person name="Abdouelleil A."/>
            <person name="Abdulkadir J."/>
            <person name="Abebe A."/>
            <person name="Abera B."/>
            <person name="Abreu J."/>
            <person name="Acer S.C."/>
            <person name="Aftuck L."/>
            <person name="Alexander A."/>
            <person name="An P."/>
            <person name="Anderson E."/>
            <person name="Anderson S."/>
            <person name="Arachi H."/>
            <person name="Azer M."/>
            <person name="Bachantsang P."/>
            <person name="Barry A."/>
            <person name="Bayul T."/>
            <person name="Berlin A."/>
            <person name="Bessette D."/>
            <person name="Bloom T."/>
            <person name="Blye J."/>
            <person name="Boguslavskiy L."/>
            <person name="Bonnet C."/>
            <person name="Boukhgalter B."/>
            <person name="Bourzgui I."/>
            <person name="Brown A."/>
            <person name="Cahill P."/>
            <person name="Channer S."/>
            <person name="Cheshatsang Y."/>
            <person name="Chuda L."/>
            <person name="Citroen M."/>
            <person name="Collymore A."/>
            <person name="Cooke P."/>
            <person name="Costello M."/>
            <person name="D'Aco K."/>
            <person name="Daza R."/>
            <person name="De Haan G."/>
            <person name="DeGray S."/>
            <person name="DeMaso C."/>
            <person name="Dhargay N."/>
            <person name="Dooley K."/>
            <person name="Dooley E."/>
            <person name="Doricent M."/>
            <person name="Dorje P."/>
            <person name="Dorjee K."/>
            <person name="Dupes A."/>
            <person name="Elong R."/>
            <person name="Falk J."/>
            <person name="Farina A."/>
            <person name="Faro S."/>
            <person name="Ferguson D."/>
            <person name="Fisher S."/>
            <person name="Foley C.D."/>
            <person name="Franke A."/>
            <person name="Friedrich D."/>
            <person name="Gadbois L."/>
            <person name="Gearin G."/>
            <person name="Gearin C.R."/>
            <person name="Giannoukos G."/>
            <person name="Goode T."/>
            <person name="Graham J."/>
            <person name="Grandbois E."/>
            <person name="Grewal S."/>
            <person name="Gyaltsen K."/>
            <person name="Hafez N."/>
            <person name="Hagos B."/>
            <person name="Hall J."/>
            <person name="Henson C."/>
            <person name="Hollinger A."/>
            <person name="Honan T."/>
            <person name="Huard M.D."/>
            <person name="Hughes L."/>
            <person name="Hurhula B."/>
            <person name="Husby M.E."/>
            <person name="Kamat A."/>
            <person name="Kanga B."/>
            <person name="Kashin S."/>
            <person name="Khazanovich D."/>
            <person name="Kisner P."/>
            <person name="Lance K."/>
            <person name="Lara M."/>
            <person name="Lee W."/>
            <person name="Lennon N."/>
            <person name="Letendre F."/>
            <person name="LeVine R."/>
            <person name="Lipovsky A."/>
            <person name="Liu X."/>
            <person name="Liu J."/>
            <person name="Liu S."/>
            <person name="Lokyitsang T."/>
            <person name="Lokyitsang Y."/>
            <person name="Lubonja R."/>
            <person name="Lui A."/>
            <person name="MacDonald P."/>
            <person name="Magnisalis V."/>
            <person name="Maru K."/>
            <person name="Matthews C."/>
            <person name="McCusker W."/>
            <person name="McDonough S."/>
            <person name="Mehta T."/>
            <person name="Meldrim J."/>
            <person name="Meneus L."/>
            <person name="Mihai O."/>
            <person name="Mihalev A."/>
            <person name="Mihova T."/>
            <person name="Mittelman R."/>
            <person name="Mlenga V."/>
            <person name="Montmayeur A."/>
            <person name="Mulrain L."/>
            <person name="Navidi A."/>
            <person name="Naylor J."/>
            <person name="Negash T."/>
            <person name="Nguyen T."/>
            <person name="Nguyen N."/>
            <person name="Nicol R."/>
            <person name="Norbu C."/>
            <person name="Norbu N."/>
            <person name="Novod N."/>
            <person name="O'Neill B."/>
            <person name="Osman S."/>
            <person name="Markiewicz E."/>
            <person name="Oyono O.L."/>
            <person name="Patti C."/>
            <person name="Phunkhang P."/>
            <person name="Pierre F."/>
            <person name="Priest M."/>
            <person name="Raghuraman S."/>
            <person name="Rege F."/>
            <person name="Reyes R."/>
            <person name="Rise C."/>
            <person name="Rogov P."/>
            <person name="Ross K."/>
            <person name="Ryan E."/>
            <person name="Settipalli S."/>
            <person name="Shea T."/>
            <person name="Sherpa N."/>
            <person name="Shi L."/>
            <person name="Shih D."/>
            <person name="Sparrow T."/>
            <person name="Spaulding J."/>
            <person name="Stalker J."/>
            <person name="Stange-Thomann N."/>
            <person name="Stavropoulos S."/>
            <person name="Stone C."/>
            <person name="Strader C."/>
            <person name="Tesfaye S."/>
            <person name="Thomson T."/>
            <person name="Thoulutsang Y."/>
            <person name="Thoulutsang D."/>
            <person name="Topham K."/>
            <person name="Topping I."/>
            <person name="Tsamla T."/>
            <person name="Vassiliev H."/>
            <person name="Vo A."/>
            <person name="Wangchuk T."/>
            <person name="Wangdi T."/>
            <person name="Weiand M."/>
            <person name="Wilkinson J."/>
            <person name="Wilson A."/>
            <person name="Yadav S."/>
            <person name="Young G."/>
            <person name="Yu Q."/>
            <person name="Zembek L."/>
            <person name="Zhong D."/>
            <person name="Zimmer A."/>
            <person name="Zwirko Z."/>
            <person name="Jaffe D.B."/>
            <person name="Alvarez P."/>
            <person name="Brockman W."/>
            <person name="Butler J."/>
            <person name="Chin C."/>
            <person name="Gnerre S."/>
            <person name="Grabherr M."/>
            <person name="Kleber M."/>
            <person name="Mauceli E."/>
            <person name="MacCallum I."/>
        </authorList>
    </citation>
    <scope>NUCLEOTIDE SEQUENCE [LARGE SCALE GENOMIC DNA]</scope>
    <source>
        <strain evidence="3">MSH-3 / Tucson 14011-0111.49</strain>
    </source>
</reference>
<evidence type="ECO:0000313" key="2">
    <source>
        <dbReference type="EMBL" id="EDW38913.1"/>
    </source>
</evidence>
<dbReference type="Proteomes" id="UP000008744">
    <property type="component" value="Unassembled WGS sequence"/>
</dbReference>